<reference evidence="6" key="1">
    <citation type="submission" date="2013-04" db="EMBL/GenBank/DDBJ databases">
        <authorList>
            <person name="Qu J."/>
            <person name="Murali S.C."/>
            <person name="Bandaranaike D."/>
            <person name="Bellair M."/>
            <person name="Blankenburg K."/>
            <person name="Chao H."/>
            <person name="Dinh H."/>
            <person name="Doddapaneni H."/>
            <person name="Downs B."/>
            <person name="Dugan-Rocha S."/>
            <person name="Elkadiri S."/>
            <person name="Gnanaolivu R.D."/>
            <person name="Hernandez B."/>
            <person name="Javaid M."/>
            <person name="Jayaseelan J.C."/>
            <person name="Lee S."/>
            <person name="Li M."/>
            <person name="Ming W."/>
            <person name="Munidasa M."/>
            <person name="Muniz J."/>
            <person name="Nguyen L."/>
            <person name="Ongeri F."/>
            <person name="Osuji N."/>
            <person name="Pu L.-L."/>
            <person name="Puazo M."/>
            <person name="Qu C."/>
            <person name="Quiroz J."/>
            <person name="Raj R."/>
            <person name="Weissenberger G."/>
            <person name="Xin Y."/>
            <person name="Zou X."/>
            <person name="Han Y."/>
            <person name="Richards S."/>
            <person name="Worley K."/>
            <person name="Muzny D."/>
            <person name="Gibbs R."/>
        </authorList>
    </citation>
    <scope>NUCLEOTIDE SEQUENCE</scope>
    <source>
        <strain evidence="6">Sampled in the wild</strain>
    </source>
</reference>
<dbReference type="SUPFAM" id="SSF48403">
    <property type="entry name" value="Ankyrin repeat"/>
    <property type="match status" value="1"/>
</dbReference>
<evidence type="ECO:0000256" key="5">
    <source>
        <dbReference type="SAM" id="MobiDB-lite"/>
    </source>
</evidence>
<dbReference type="GO" id="GO:0031297">
    <property type="term" value="P:replication fork processing"/>
    <property type="evidence" value="ECO:0007669"/>
    <property type="project" value="TreeGrafter"/>
</dbReference>
<evidence type="ECO:0000256" key="2">
    <source>
        <dbReference type="ARBA" id="ARBA00022737"/>
    </source>
</evidence>
<accession>A0A8K0JXG2</accession>
<dbReference type="GO" id="GO:0043596">
    <property type="term" value="C:nuclear replication fork"/>
    <property type="evidence" value="ECO:0007669"/>
    <property type="project" value="TreeGrafter"/>
</dbReference>
<reference evidence="6" key="2">
    <citation type="submission" date="2017-10" db="EMBL/GenBank/DDBJ databases">
        <title>Ladona fulva Genome sequencing and assembly.</title>
        <authorList>
            <person name="Murali S."/>
            <person name="Richards S."/>
            <person name="Bandaranaike D."/>
            <person name="Bellair M."/>
            <person name="Blankenburg K."/>
            <person name="Chao H."/>
            <person name="Dinh H."/>
            <person name="Doddapaneni H."/>
            <person name="Dugan-Rocha S."/>
            <person name="Elkadiri S."/>
            <person name="Gnanaolivu R."/>
            <person name="Hernandez B."/>
            <person name="Skinner E."/>
            <person name="Javaid M."/>
            <person name="Lee S."/>
            <person name="Li M."/>
            <person name="Ming W."/>
            <person name="Munidasa M."/>
            <person name="Muniz J."/>
            <person name="Nguyen L."/>
            <person name="Hughes D."/>
            <person name="Osuji N."/>
            <person name="Pu L.-L."/>
            <person name="Puazo M."/>
            <person name="Qu C."/>
            <person name="Quiroz J."/>
            <person name="Raj R."/>
            <person name="Weissenberger G."/>
            <person name="Xin Y."/>
            <person name="Zou X."/>
            <person name="Han Y."/>
            <person name="Worley K."/>
            <person name="Muzny D."/>
            <person name="Gibbs R."/>
        </authorList>
    </citation>
    <scope>NUCLEOTIDE SEQUENCE</scope>
    <source>
        <strain evidence="6">Sampled in the wild</strain>
    </source>
</reference>
<dbReference type="PROSITE" id="PS50088">
    <property type="entry name" value="ANK_REPEAT"/>
    <property type="match status" value="3"/>
</dbReference>
<keyword evidence="4" id="KW-0040">ANK repeat</keyword>
<dbReference type="InterPro" id="IPR002110">
    <property type="entry name" value="Ankyrin_rpt"/>
</dbReference>
<dbReference type="GO" id="GO:0000724">
    <property type="term" value="P:double-strand break repair via homologous recombination"/>
    <property type="evidence" value="ECO:0007669"/>
    <property type="project" value="TreeGrafter"/>
</dbReference>
<evidence type="ECO:0000256" key="1">
    <source>
        <dbReference type="ARBA" id="ARBA00004123"/>
    </source>
</evidence>
<name>A0A8K0JXG2_LADFU</name>
<dbReference type="AlphaFoldDB" id="A0A8K0JXG2"/>
<dbReference type="Gene3D" id="1.25.40.20">
    <property type="entry name" value="Ankyrin repeat-containing domain"/>
    <property type="match status" value="1"/>
</dbReference>
<feature type="repeat" description="ANK" evidence="4">
    <location>
        <begin position="97"/>
        <end position="129"/>
    </location>
</feature>
<dbReference type="PANTHER" id="PTHR46358">
    <property type="entry name" value="TONSOKU-LIKE PROTEIN"/>
    <property type="match status" value="1"/>
</dbReference>
<feature type="repeat" description="ANK" evidence="4">
    <location>
        <begin position="133"/>
        <end position="165"/>
    </location>
</feature>
<dbReference type="Proteomes" id="UP000792457">
    <property type="component" value="Unassembled WGS sequence"/>
</dbReference>
<dbReference type="PRINTS" id="PR01415">
    <property type="entry name" value="ANKYRIN"/>
</dbReference>
<evidence type="ECO:0000256" key="4">
    <source>
        <dbReference type="PROSITE-ProRule" id="PRU00023"/>
    </source>
</evidence>
<dbReference type="OrthoDB" id="5806726at2759"/>
<comment type="caution">
    <text evidence="6">The sequence shown here is derived from an EMBL/GenBank/DDBJ whole genome shotgun (WGS) entry which is preliminary data.</text>
</comment>
<gene>
    <name evidence="6" type="ORF">J437_LFUL003184</name>
</gene>
<dbReference type="Pfam" id="PF12796">
    <property type="entry name" value="Ank_2"/>
    <property type="match status" value="1"/>
</dbReference>
<comment type="subcellular location">
    <subcellularLocation>
        <location evidence="1">Nucleus</location>
    </subcellularLocation>
</comment>
<keyword evidence="2" id="KW-0677">Repeat</keyword>
<proteinExistence type="predicted"/>
<dbReference type="InterPro" id="IPR052311">
    <property type="entry name" value="MMS22L-TONSL_complex_comp"/>
</dbReference>
<keyword evidence="7" id="KW-1185">Reference proteome</keyword>
<evidence type="ECO:0000256" key="3">
    <source>
        <dbReference type="ARBA" id="ARBA00023242"/>
    </source>
</evidence>
<feature type="region of interest" description="Disordered" evidence="5">
    <location>
        <begin position="1"/>
        <end position="48"/>
    </location>
</feature>
<dbReference type="InterPro" id="IPR036770">
    <property type="entry name" value="Ankyrin_rpt-contain_sf"/>
</dbReference>
<dbReference type="PROSITE" id="PS50297">
    <property type="entry name" value="ANK_REP_REGION"/>
    <property type="match status" value="3"/>
</dbReference>
<dbReference type="SMART" id="SM00248">
    <property type="entry name" value="ANK"/>
    <property type="match status" value="4"/>
</dbReference>
<dbReference type="PANTHER" id="PTHR46358:SF1">
    <property type="entry name" value="TONSOKU-LIKE PROTEIN"/>
    <property type="match status" value="1"/>
</dbReference>
<evidence type="ECO:0000313" key="6">
    <source>
        <dbReference type="EMBL" id="KAG8224461.1"/>
    </source>
</evidence>
<feature type="repeat" description="ANK" evidence="4">
    <location>
        <begin position="64"/>
        <end position="96"/>
    </location>
</feature>
<sequence>MACSALPIRGNASFPTKTYESLVPSSTPESSSDEDGVNKLKEGSKVQSRRRTGCKGLIIRRNDKGETALHRSCISGNLALTRGLIDRGHPLNLRDNCGWTPLHEACNHGYEQIVSLLIEKGAQVNDRGGIHCGGVTPIHDAASCGNLSIVRLLVNAGASTLAKTDKGETPLDCLRNWYERVEKEIDSYTKGEYEVVEKLLRRDLEKEDLKLDERLLFMV</sequence>
<keyword evidence="3" id="KW-0539">Nucleus</keyword>
<protein>
    <submittedName>
        <fullName evidence="6">Uncharacterized protein</fullName>
    </submittedName>
</protein>
<organism evidence="6 7">
    <name type="scientific">Ladona fulva</name>
    <name type="common">Scarce chaser dragonfly</name>
    <name type="synonym">Libellula fulva</name>
    <dbReference type="NCBI Taxonomy" id="123851"/>
    <lineage>
        <taxon>Eukaryota</taxon>
        <taxon>Metazoa</taxon>
        <taxon>Ecdysozoa</taxon>
        <taxon>Arthropoda</taxon>
        <taxon>Hexapoda</taxon>
        <taxon>Insecta</taxon>
        <taxon>Pterygota</taxon>
        <taxon>Palaeoptera</taxon>
        <taxon>Odonata</taxon>
        <taxon>Epiprocta</taxon>
        <taxon>Anisoptera</taxon>
        <taxon>Libelluloidea</taxon>
        <taxon>Libellulidae</taxon>
        <taxon>Ladona</taxon>
    </lineage>
</organism>
<evidence type="ECO:0000313" key="7">
    <source>
        <dbReference type="Proteomes" id="UP000792457"/>
    </source>
</evidence>
<dbReference type="EMBL" id="KZ308197">
    <property type="protein sequence ID" value="KAG8224461.1"/>
    <property type="molecule type" value="Genomic_DNA"/>
</dbReference>
<dbReference type="Pfam" id="PF13857">
    <property type="entry name" value="Ank_5"/>
    <property type="match status" value="1"/>
</dbReference>